<gene>
    <name evidence="1" type="ORF">CQA01_03470</name>
</gene>
<dbReference type="InterPro" id="IPR032546">
    <property type="entry name" value="DUF4943"/>
</dbReference>
<protein>
    <recommendedName>
        <fullName evidence="3">DUF4943 domain-containing protein</fullName>
    </recommendedName>
</protein>
<dbReference type="PROSITE" id="PS51257">
    <property type="entry name" value="PROKAR_LIPOPROTEIN"/>
    <property type="match status" value="1"/>
</dbReference>
<reference evidence="1 2" key="1">
    <citation type="submission" date="2019-07" db="EMBL/GenBank/DDBJ databases">
        <title>Whole genome shotgun sequence of Cyclobacterium qasimii NBRC 106168.</title>
        <authorList>
            <person name="Hosoyama A."/>
            <person name="Uohara A."/>
            <person name="Ohji S."/>
            <person name="Ichikawa N."/>
        </authorList>
    </citation>
    <scope>NUCLEOTIDE SEQUENCE [LARGE SCALE GENOMIC DNA]</scope>
    <source>
        <strain evidence="1 2">NBRC 106168</strain>
    </source>
</reference>
<dbReference type="RefSeq" id="WP_020890903.1">
    <property type="nucleotide sequence ID" value="NZ_BJYV01000001.1"/>
</dbReference>
<dbReference type="Pfam" id="PF16301">
    <property type="entry name" value="DUF4943"/>
    <property type="match status" value="1"/>
</dbReference>
<dbReference type="Proteomes" id="UP000321301">
    <property type="component" value="Unassembled WGS sequence"/>
</dbReference>
<name>A0A512C6I0_9BACT</name>
<dbReference type="EMBL" id="BJYV01000001">
    <property type="protein sequence ID" value="GEO19813.1"/>
    <property type="molecule type" value="Genomic_DNA"/>
</dbReference>
<evidence type="ECO:0000313" key="1">
    <source>
        <dbReference type="EMBL" id="GEO19813.1"/>
    </source>
</evidence>
<evidence type="ECO:0008006" key="3">
    <source>
        <dbReference type="Google" id="ProtNLM"/>
    </source>
</evidence>
<dbReference type="AlphaFoldDB" id="A0A512C6I0"/>
<evidence type="ECO:0000313" key="2">
    <source>
        <dbReference type="Proteomes" id="UP000321301"/>
    </source>
</evidence>
<proteinExistence type="predicted"/>
<organism evidence="1 2">
    <name type="scientific">Cyclobacterium qasimii</name>
    <dbReference type="NCBI Taxonomy" id="1350429"/>
    <lineage>
        <taxon>Bacteria</taxon>
        <taxon>Pseudomonadati</taxon>
        <taxon>Bacteroidota</taxon>
        <taxon>Cytophagia</taxon>
        <taxon>Cytophagales</taxon>
        <taxon>Cyclobacteriaceae</taxon>
        <taxon>Cyclobacterium</taxon>
    </lineage>
</organism>
<accession>A0A512C6I0</accession>
<sequence length="172" mass="20137">MKNLKWILSIFSLLILSACDKSDEELSQVTEVSQYVDLLIKEKYTALELPSFTAAEIPDLLDYRNSNQKITVFPRNWISSYATNECTLGMYVLWTIESIRAVANNSDLLIGRFPSQNPIVQKREAEFELVYDEESQKKVADAYMKWWQKNQDKQFQDFKDIDPLLDTGLRWH</sequence>
<comment type="caution">
    <text evidence="1">The sequence shown here is derived from an EMBL/GenBank/DDBJ whole genome shotgun (WGS) entry which is preliminary data.</text>
</comment>
<keyword evidence="2" id="KW-1185">Reference proteome</keyword>